<sequence length="165" mass="18987">MSQNLWPEYRDKIAGGWKCITYEMFDGAGPDRKLIAKPHGDDPLGRVLISRNGYLSAHIARRDRMGPLPSGKAWQMGEDREVAHVGRGLSMYCGYLQVFKDDEGLFWETTVEVCSDPNRIGGKEVRRIEYWEEGGKAYMVLQPKQDMITEDGKRTRAIIKWEKFE</sequence>
<feature type="domain" description="Lipocalin-like" evidence="1">
    <location>
        <begin position="15"/>
        <end position="163"/>
    </location>
</feature>
<gene>
    <name evidence="2" type="ORF">LTR77_004697</name>
</gene>
<keyword evidence="3" id="KW-1185">Reference proteome</keyword>
<accession>A0AAV9PAL8</accession>
<dbReference type="InterPro" id="IPR024311">
    <property type="entry name" value="Lipocalin-like"/>
</dbReference>
<dbReference type="Proteomes" id="UP001337655">
    <property type="component" value="Unassembled WGS sequence"/>
</dbReference>
<evidence type="ECO:0000313" key="3">
    <source>
        <dbReference type="Proteomes" id="UP001337655"/>
    </source>
</evidence>
<evidence type="ECO:0000259" key="1">
    <source>
        <dbReference type="Pfam" id="PF13924"/>
    </source>
</evidence>
<dbReference type="EMBL" id="JAVRRT010000007">
    <property type="protein sequence ID" value="KAK5170113.1"/>
    <property type="molecule type" value="Genomic_DNA"/>
</dbReference>
<dbReference type="Pfam" id="PF13924">
    <property type="entry name" value="Lipocalin_5"/>
    <property type="match status" value="1"/>
</dbReference>
<organism evidence="2 3">
    <name type="scientific">Saxophila tyrrhenica</name>
    <dbReference type="NCBI Taxonomy" id="1690608"/>
    <lineage>
        <taxon>Eukaryota</taxon>
        <taxon>Fungi</taxon>
        <taxon>Dikarya</taxon>
        <taxon>Ascomycota</taxon>
        <taxon>Pezizomycotina</taxon>
        <taxon>Dothideomycetes</taxon>
        <taxon>Dothideomycetidae</taxon>
        <taxon>Mycosphaerellales</taxon>
        <taxon>Extremaceae</taxon>
        <taxon>Saxophila</taxon>
    </lineage>
</organism>
<dbReference type="RefSeq" id="XP_064659311.1">
    <property type="nucleotide sequence ID" value="XM_064801950.1"/>
</dbReference>
<name>A0AAV9PAL8_9PEZI</name>
<reference evidence="2 3" key="1">
    <citation type="submission" date="2023-08" db="EMBL/GenBank/DDBJ databases">
        <title>Black Yeasts Isolated from many extreme environments.</title>
        <authorList>
            <person name="Coleine C."/>
            <person name="Stajich J.E."/>
            <person name="Selbmann L."/>
        </authorList>
    </citation>
    <scope>NUCLEOTIDE SEQUENCE [LARGE SCALE GENOMIC DNA]</scope>
    <source>
        <strain evidence="2 3">CCFEE 5935</strain>
    </source>
</reference>
<dbReference type="AlphaFoldDB" id="A0AAV9PAL8"/>
<protein>
    <recommendedName>
        <fullName evidence="1">Lipocalin-like domain-containing protein</fullName>
    </recommendedName>
</protein>
<comment type="caution">
    <text evidence="2">The sequence shown here is derived from an EMBL/GenBank/DDBJ whole genome shotgun (WGS) entry which is preliminary data.</text>
</comment>
<proteinExistence type="predicted"/>
<evidence type="ECO:0000313" key="2">
    <source>
        <dbReference type="EMBL" id="KAK5170113.1"/>
    </source>
</evidence>
<dbReference type="GeneID" id="89926042"/>